<feature type="region of interest" description="Disordered" evidence="5">
    <location>
        <begin position="1"/>
        <end position="37"/>
    </location>
</feature>
<dbReference type="Proteomes" id="UP001058974">
    <property type="component" value="Chromosome 5"/>
</dbReference>
<dbReference type="GO" id="GO:0000278">
    <property type="term" value="P:mitotic cell cycle"/>
    <property type="evidence" value="ECO:0007669"/>
    <property type="project" value="InterPro"/>
</dbReference>
<evidence type="ECO:0000313" key="8">
    <source>
        <dbReference type="Proteomes" id="UP001058974"/>
    </source>
</evidence>
<dbReference type="AlphaFoldDB" id="A0A9D4WM09"/>
<protein>
    <recommendedName>
        <fullName evidence="6">WPP domain-containing protein</fullName>
    </recommendedName>
</protein>
<evidence type="ECO:0000313" key="7">
    <source>
        <dbReference type="EMBL" id="KAI5404250.1"/>
    </source>
</evidence>
<proteinExistence type="predicted"/>
<accession>A0A9D4WM09</accession>
<dbReference type="Gramene" id="PSAT_LOCUS23688_t1">
    <property type="protein sequence ID" value="CAL5204710.1"/>
    <property type="gene ID" value="PSAT_LOCUS23688"/>
</dbReference>
<evidence type="ECO:0000259" key="6">
    <source>
        <dbReference type="Pfam" id="PF13943"/>
    </source>
</evidence>
<evidence type="ECO:0000256" key="3">
    <source>
        <dbReference type="ARBA" id="ARBA00022490"/>
    </source>
</evidence>
<name>A0A9D4WM09_PEA</name>
<organism evidence="7 8">
    <name type="scientific">Pisum sativum</name>
    <name type="common">Garden pea</name>
    <name type="synonym">Lathyrus oleraceus</name>
    <dbReference type="NCBI Taxonomy" id="3888"/>
    <lineage>
        <taxon>Eukaryota</taxon>
        <taxon>Viridiplantae</taxon>
        <taxon>Streptophyta</taxon>
        <taxon>Embryophyta</taxon>
        <taxon>Tracheophyta</taxon>
        <taxon>Spermatophyta</taxon>
        <taxon>Magnoliopsida</taxon>
        <taxon>eudicotyledons</taxon>
        <taxon>Gunneridae</taxon>
        <taxon>Pentapetalae</taxon>
        <taxon>rosids</taxon>
        <taxon>fabids</taxon>
        <taxon>Fabales</taxon>
        <taxon>Fabaceae</taxon>
        <taxon>Papilionoideae</taxon>
        <taxon>50 kb inversion clade</taxon>
        <taxon>NPAAA clade</taxon>
        <taxon>Hologalegina</taxon>
        <taxon>IRL clade</taxon>
        <taxon>Fabeae</taxon>
        <taxon>Lathyrus</taxon>
    </lineage>
</organism>
<reference evidence="7 8" key="1">
    <citation type="journal article" date="2022" name="Nat. Genet.">
        <title>Improved pea reference genome and pan-genome highlight genomic features and evolutionary characteristics.</title>
        <authorList>
            <person name="Yang T."/>
            <person name="Liu R."/>
            <person name="Luo Y."/>
            <person name="Hu S."/>
            <person name="Wang D."/>
            <person name="Wang C."/>
            <person name="Pandey M.K."/>
            <person name="Ge S."/>
            <person name="Xu Q."/>
            <person name="Li N."/>
            <person name="Li G."/>
            <person name="Huang Y."/>
            <person name="Saxena R.K."/>
            <person name="Ji Y."/>
            <person name="Li M."/>
            <person name="Yan X."/>
            <person name="He Y."/>
            <person name="Liu Y."/>
            <person name="Wang X."/>
            <person name="Xiang C."/>
            <person name="Varshney R.K."/>
            <person name="Ding H."/>
            <person name="Gao S."/>
            <person name="Zong X."/>
        </authorList>
    </citation>
    <scope>NUCLEOTIDE SEQUENCE [LARGE SCALE GENOMIC DNA]</scope>
    <source>
        <strain evidence="7 8">cv. Zhongwan 6</strain>
    </source>
</reference>
<dbReference type="GO" id="GO:0005737">
    <property type="term" value="C:cytoplasm"/>
    <property type="evidence" value="ECO:0007669"/>
    <property type="project" value="UniProtKB-SubCell"/>
</dbReference>
<dbReference type="GO" id="GO:0048527">
    <property type="term" value="P:lateral root development"/>
    <property type="evidence" value="ECO:0007669"/>
    <property type="project" value="InterPro"/>
</dbReference>
<comment type="caution">
    <text evidence="7">The sequence shown here is derived from an EMBL/GenBank/DDBJ whole genome shotgun (WGS) entry which is preliminary data.</text>
</comment>
<dbReference type="PANTHER" id="PTHR34362">
    <property type="entry name" value="WPP DOMAIN-CONTAINING PROTEIN 1-RELATED"/>
    <property type="match status" value="1"/>
</dbReference>
<dbReference type="PANTHER" id="PTHR34362:SF1">
    <property type="entry name" value="WPP DOMAIN-CONTAINING PROTEIN 1-RELATED"/>
    <property type="match status" value="1"/>
</dbReference>
<evidence type="ECO:0000256" key="1">
    <source>
        <dbReference type="ARBA" id="ARBA00004123"/>
    </source>
</evidence>
<dbReference type="Gramene" id="Psat05G0141300-T1">
    <property type="protein sequence ID" value="KAI5404250.1"/>
    <property type="gene ID" value="KIW84_051413"/>
</dbReference>
<dbReference type="InterPro" id="IPR038214">
    <property type="entry name" value="WPP_sf"/>
</dbReference>
<dbReference type="Pfam" id="PF13943">
    <property type="entry name" value="WPP"/>
    <property type="match status" value="1"/>
</dbReference>
<feature type="region of interest" description="Disordered" evidence="5">
    <location>
        <begin position="121"/>
        <end position="166"/>
    </location>
</feature>
<evidence type="ECO:0000256" key="5">
    <source>
        <dbReference type="SAM" id="MobiDB-lite"/>
    </source>
</evidence>
<evidence type="ECO:0000256" key="2">
    <source>
        <dbReference type="ARBA" id="ARBA00004496"/>
    </source>
</evidence>
<evidence type="ECO:0000256" key="4">
    <source>
        <dbReference type="ARBA" id="ARBA00023242"/>
    </source>
</evidence>
<feature type="domain" description="WPP" evidence="6">
    <location>
        <begin position="34"/>
        <end position="125"/>
    </location>
</feature>
<keyword evidence="8" id="KW-1185">Reference proteome</keyword>
<dbReference type="InterPro" id="IPR044692">
    <property type="entry name" value="WPP1/2/3"/>
</dbReference>
<dbReference type="OrthoDB" id="1927559at2759"/>
<keyword evidence="4" id="KW-0539">Nucleus</keyword>
<dbReference type="Gene3D" id="1.10.246.200">
    <property type="entry name" value="WPP domain"/>
    <property type="match status" value="1"/>
</dbReference>
<dbReference type="GO" id="GO:0005634">
    <property type="term" value="C:nucleus"/>
    <property type="evidence" value="ECO:0007669"/>
    <property type="project" value="UniProtKB-SubCell"/>
</dbReference>
<keyword evidence="3" id="KW-0963">Cytoplasm</keyword>
<feature type="compositionally biased region" description="Polar residues" evidence="5">
    <location>
        <begin position="8"/>
        <end position="37"/>
    </location>
</feature>
<dbReference type="InterPro" id="IPR025265">
    <property type="entry name" value="WPP_dom"/>
</dbReference>
<gene>
    <name evidence="7" type="ORF">KIW84_051413</name>
</gene>
<dbReference type="Gramene" id="Psat0s3164g0120.1">
    <property type="protein sequence ID" value="Psat0s3164g0120.1.cds1"/>
    <property type="gene ID" value="Psat0s3164g0120"/>
</dbReference>
<dbReference type="EMBL" id="JAMSHJ010000005">
    <property type="protein sequence ID" value="KAI5404250.1"/>
    <property type="molecule type" value="Genomic_DNA"/>
</dbReference>
<sequence>MSDPEVTTVATSEQDSSASPQQNVDQTKLSSAGFSIWPPTQRTRDAVITRLIETLTTPSVLSKRYGTLPSEEAASAARQIEDEAYSVASDSGAPDGGDGIEILQVYSKEISKRMLETVKARPTIGSNAVDNDAAEAPPSVDPPSSSPTAVDAPDTGKIETETETET</sequence>
<comment type="subcellular location">
    <subcellularLocation>
        <location evidence="2">Cytoplasm</location>
    </subcellularLocation>
    <subcellularLocation>
        <location evidence="1">Nucleus</location>
    </subcellularLocation>
</comment>